<evidence type="ECO:0000256" key="4">
    <source>
        <dbReference type="ARBA" id="ARBA00022707"/>
    </source>
</evidence>
<dbReference type="Proteomes" id="UP000001646">
    <property type="component" value="Chromosome 2"/>
</dbReference>
<evidence type="ECO:0000256" key="3">
    <source>
        <dbReference type="ARBA" id="ARBA00022490"/>
    </source>
</evidence>
<dbReference type="GO" id="GO:0051233">
    <property type="term" value="C:spindle midzone"/>
    <property type="evidence" value="ECO:0007669"/>
    <property type="project" value="Ensembl"/>
</dbReference>
<dbReference type="Bgee" id="ENSACAG00000010121">
    <property type="expression patterns" value="Expressed in heart and 7 other cell types or tissues"/>
</dbReference>
<dbReference type="eggNOG" id="ENOG502RYPP">
    <property type="taxonomic scope" value="Eukaryota"/>
</dbReference>
<dbReference type="InterPro" id="IPR051293">
    <property type="entry name" value="MTUS1/CCDC69"/>
</dbReference>
<reference evidence="11" key="3">
    <citation type="submission" date="2025-09" db="UniProtKB">
        <authorList>
            <consortium name="Ensembl"/>
        </authorList>
    </citation>
    <scope>IDENTIFICATION</scope>
</reference>
<protein>
    <submittedName>
        <fullName evidence="11">Coiled-coil domain containing 69</fullName>
    </submittedName>
</protein>
<evidence type="ECO:0000256" key="6">
    <source>
        <dbReference type="ARBA" id="ARBA00023212"/>
    </source>
</evidence>
<dbReference type="HOGENOM" id="CLU_2677320_0_0_1"/>
<reference evidence="11 12" key="1">
    <citation type="submission" date="2009-12" db="EMBL/GenBank/DDBJ databases">
        <title>The Genome Sequence of Anolis carolinensis (Green Anole Lizard).</title>
        <authorList>
            <consortium name="The Genome Sequencing Platform"/>
            <person name="Di Palma F."/>
            <person name="Alfoldi J."/>
            <person name="Heiman D."/>
            <person name="Young S."/>
            <person name="Grabherr M."/>
            <person name="Johnson J."/>
            <person name="Lander E.S."/>
            <person name="Lindblad-Toh K."/>
        </authorList>
    </citation>
    <scope>NUCLEOTIDE SEQUENCE [LARGE SCALE GENOMIC DNA]</scope>
    <source>
        <strain evidence="11 12">JBL SC #1</strain>
    </source>
</reference>
<keyword evidence="3" id="KW-0963">Cytoplasm</keyword>
<keyword evidence="12" id="KW-1185">Reference proteome</keyword>
<dbReference type="PANTHER" id="PTHR24200">
    <property type="entry name" value="TOUCAN, ISOFORM A"/>
    <property type="match status" value="1"/>
</dbReference>
<evidence type="ECO:0000313" key="12">
    <source>
        <dbReference type="Proteomes" id="UP000001646"/>
    </source>
</evidence>
<keyword evidence="7" id="KW-0449">Lipoprotein</keyword>
<keyword evidence="6" id="KW-0206">Cytoskeleton</keyword>
<feature type="signal peptide" evidence="10">
    <location>
        <begin position="1"/>
        <end position="21"/>
    </location>
</feature>
<comment type="subcellular location">
    <subcellularLocation>
        <location evidence="1">Cytoplasm</location>
        <location evidence="1">Cytoskeleton</location>
        <location evidence="1">Spindle</location>
    </subcellularLocation>
    <subcellularLocation>
        <location evidence="2">Midbody</location>
    </subcellularLocation>
</comment>
<evidence type="ECO:0000256" key="1">
    <source>
        <dbReference type="ARBA" id="ARBA00004186"/>
    </source>
</evidence>
<dbReference type="GO" id="GO:0008017">
    <property type="term" value="F:microtubule binding"/>
    <property type="evidence" value="ECO:0000318"/>
    <property type="project" value="GO_Central"/>
</dbReference>
<dbReference type="GeneTree" id="ENSGT00950000183026"/>
<accession>G1KJQ5</accession>
<comment type="similarity">
    <text evidence="8">Belongs to the CCDC69 family.</text>
</comment>
<dbReference type="InParanoid" id="G1KJQ5"/>
<reference evidence="11" key="2">
    <citation type="submission" date="2025-08" db="UniProtKB">
        <authorList>
            <consortium name="Ensembl"/>
        </authorList>
    </citation>
    <scope>IDENTIFICATION</scope>
</reference>
<dbReference type="STRING" id="28377.ENSACAP00000009915"/>
<keyword evidence="10" id="KW-0732">Signal</keyword>
<evidence type="ECO:0000256" key="8">
    <source>
        <dbReference type="ARBA" id="ARBA00038407"/>
    </source>
</evidence>
<dbReference type="GO" id="GO:0030496">
    <property type="term" value="C:midbody"/>
    <property type="evidence" value="ECO:0007669"/>
    <property type="project" value="UniProtKB-SubCell"/>
</dbReference>
<dbReference type="PANTHER" id="PTHR24200:SF6">
    <property type="entry name" value="COILED-COIL DOMAIN-CONTAINING PROTEIN 69"/>
    <property type="match status" value="1"/>
</dbReference>
<evidence type="ECO:0000313" key="11">
    <source>
        <dbReference type="Ensembl" id="ENSACAP00000009915.3"/>
    </source>
</evidence>
<sequence length="274" mass="32698">MTPKIILRTLTLLTFMYVKRSRCVPSCFIFNVVWCFSTELENVHDQERYFLMKSFEKSKSSLQVLLPMLQGGRKLLSQFSITQKSEKKTVHIPLVWLKLSDNKEWICANAFSLIFSFQETIDKLSSQVKYFEEKIKRVEESVLSRDYKKHIQDYGSPSQFWEQEIESLHFVIEMKNERIHHLDKKLFNFEKVMEQNLLLEQKVKTLQQKNEELHVQMQLSDEVMKLREALEKESQLREQAHREKEELMYRVLSGWVSPTQGSSQGKQPNSYLRY</sequence>
<feature type="coiled-coil region" evidence="9">
    <location>
        <begin position="189"/>
        <end position="250"/>
    </location>
</feature>
<keyword evidence="4" id="KW-0519">Myristate</keyword>
<evidence type="ECO:0000256" key="9">
    <source>
        <dbReference type="SAM" id="Coils"/>
    </source>
</evidence>
<evidence type="ECO:0000256" key="7">
    <source>
        <dbReference type="ARBA" id="ARBA00023288"/>
    </source>
</evidence>
<feature type="chain" id="PRO_5032526469" evidence="10">
    <location>
        <begin position="22"/>
        <end position="274"/>
    </location>
</feature>
<dbReference type="Ensembl" id="ENSACAT00000010118.3">
    <property type="protein sequence ID" value="ENSACAP00000009915.3"/>
    <property type="gene ID" value="ENSACAG00000010121.3"/>
</dbReference>
<dbReference type="AlphaFoldDB" id="G1KJQ5"/>
<name>G1KJQ5_ANOCA</name>
<proteinExistence type="inferred from homology"/>
<evidence type="ECO:0000256" key="5">
    <source>
        <dbReference type="ARBA" id="ARBA00023054"/>
    </source>
</evidence>
<dbReference type="GO" id="GO:0005634">
    <property type="term" value="C:nucleus"/>
    <property type="evidence" value="ECO:0000318"/>
    <property type="project" value="GO_Central"/>
</dbReference>
<keyword evidence="5 9" id="KW-0175">Coiled coil</keyword>
<organism evidence="11 12">
    <name type="scientific">Anolis carolinensis</name>
    <name type="common">Green anole</name>
    <name type="synonym">American chameleon</name>
    <dbReference type="NCBI Taxonomy" id="28377"/>
    <lineage>
        <taxon>Eukaryota</taxon>
        <taxon>Metazoa</taxon>
        <taxon>Chordata</taxon>
        <taxon>Craniata</taxon>
        <taxon>Vertebrata</taxon>
        <taxon>Euteleostomi</taxon>
        <taxon>Lepidosauria</taxon>
        <taxon>Squamata</taxon>
        <taxon>Bifurcata</taxon>
        <taxon>Unidentata</taxon>
        <taxon>Episquamata</taxon>
        <taxon>Toxicofera</taxon>
        <taxon>Iguania</taxon>
        <taxon>Dactyloidae</taxon>
        <taxon>Anolis</taxon>
    </lineage>
</organism>
<evidence type="ECO:0000256" key="2">
    <source>
        <dbReference type="ARBA" id="ARBA00004214"/>
    </source>
</evidence>
<gene>
    <name evidence="11" type="primary">CCDC69</name>
</gene>
<evidence type="ECO:0000256" key="10">
    <source>
        <dbReference type="SAM" id="SignalP"/>
    </source>
</evidence>
<dbReference type="GO" id="GO:0051255">
    <property type="term" value="P:spindle midzone assembly"/>
    <property type="evidence" value="ECO:0007669"/>
    <property type="project" value="Ensembl"/>
</dbReference>